<feature type="region of interest" description="Disordered" evidence="1">
    <location>
        <begin position="1"/>
        <end position="39"/>
    </location>
</feature>
<sequence length="260" mass="29538">MAHGRNPQPRFHRPKGKPTSPQGQVGPKPQLASPEPFLVPNPIKTLRTTMASGNHQISSAILPLNSRGIFPIPPCIPYSRLQEWCIYGIMYHYAPFLLSNSMVTFSGPRSQNPMPILKEDSSAHQSGNPWRLSEDYSRTPTTWPCRRWVGNYFRIIPRAIIRGYSSFNQLSRLQVLQYSLDNSIGPYRQQSVIPVCPWPNQANSYSTVGIQSHSSILNMARTVLAQFRKYSWLFTFQDQPLSFSHTLATFHHLVAFSPVN</sequence>
<protein>
    <submittedName>
        <fullName evidence="2">Uncharacterized protein</fullName>
    </submittedName>
</protein>
<reference evidence="2" key="1">
    <citation type="submission" date="2021-03" db="EMBL/GenBank/DDBJ databases">
        <title>Draft genome sequence of rust myrtle Austropuccinia psidii MF-1, a brazilian biotype.</title>
        <authorList>
            <person name="Quecine M.C."/>
            <person name="Pachon D.M.R."/>
            <person name="Bonatelli M.L."/>
            <person name="Correr F.H."/>
            <person name="Franceschini L.M."/>
            <person name="Leite T.F."/>
            <person name="Margarido G.R.A."/>
            <person name="Almeida C.A."/>
            <person name="Ferrarezi J.A."/>
            <person name="Labate C.A."/>
        </authorList>
    </citation>
    <scope>NUCLEOTIDE SEQUENCE</scope>
    <source>
        <strain evidence="2">MF-1</strain>
    </source>
</reference>
<evidence type="ECO:0000256" key="1">
    <source>
        <dbReference type="SAM" id="MobiDB-lite"/>
    </source>
</evidence>
<keyword evidence="3" id="KW-1185">Reference proteome</keyword>
<proteinExistence type="predicted"/>
<comment type="caution">
    <text evidence="2">The sequence shown here is derived from an EMBL/GenBank/DDBJ whole genome shotgun (WGS) entry which is preliminary data.</text>
</comment>
<gene>
    <name evidence="2" type="ORF">O181_105558</name>
</gene>
<name>A0A9Q3JP56_9BASI</name>
<dbReference type="EMBL" id="AVOT02078092">
    <property type="protein sequence ID" value="MBW0565843.1"/>
    <property type="molecule type" value="Genomic_DNA"/>
</dbReference>
<dbReference type="Proteomes" id="UP000765509">
    <property type="component" value="Unassembled WGS sequence"/>
</dbReference>
<organism evidence="2 3">
    <name type="scientific">Austropuccinia psidii MF-1</name>
    <dbReference type="NCBI Taxonomy" id="1389203"/>
    <lineage>
        <taxon>Eukaryota</taxon>
        <taxon>Fungi</taxon>
        <taxon>Dikarya</taxon>
        <taxon>Basidiomycota</taxon>
        <taxon>Pucciniomycotina</taxon>
        <taxon>Pucciniomycetes</taxon>
        <taxon>Pucciniales</taxon>
        <taxon>Sphaerophragmiaceae</taxon>
        <taxon>Austropuccinia</taxon>
    </lineage>
</organism>
<accession>A0A9Q3JP56</accession>
<evidence type="ECO:0000313" key="2">
    <source>
        <dbReference type="EMBL" id="MBW0565843.1"/>
    </source>
</evidence>
<evidence type="ECO:0000313" key="3">
    <source>
        <dbReference type="Proteomes" id="UP000765509"/>
    </source>
</evidence>
<dbReference type="AlphaFoldDB" id="A0A9Q3JP56"/>